<name>A0ABD3QSH4_9STRA</name>
<feature type="compositionally biased region" description="Basic and acidic residues" evidence="1">
    <location>
        <begin position="24"/>
        <end position="42"/>
    </location>
</feature>
<accession>A0ABD3QSH4</accession>
<organism evidence="4 5">
    <name type="scientific">Cyclotella cryptica</name>
    <dbReference type="NCBI Taxonomy" id="29204"/>
    <lineage>
        <taxon>Eukaryota</taxon>
        <taxon>Sar</taxon>
        <taxon>Stramenopiles</taxon>
        <taxon>Ochrophyta</taxon>
        <taxon>Bacillariophyta</taxon>
        <taxon>Coscinodiscophyceae</taxon>
        <taxon>Thalassiosirophycidae</taxon>
        <taxon>Stephanodiscales</taxon>
        <taxon>Stephanodiscaceae</taxon>
        <taxon>Cyclotella</taxon>
    </lineage>
</organism>
<keyword evidence="2" id="KW-1133">Transmembrane helix</keyword>
<evidence type="ECO:0000313" key="5">
    <source>
        <dbReference type="Proteomes" id="UP001516023"/>
    </source>
</evidence>
<comment type="caution">
    <text evidence="4">The sequence shown here is derived from an EMBL/GenBank/DDBJ whole genome shotgun (WGS) entry which is preliminary data.</text>
</comment>
<evidence type="ECO:0000256" key="1">
    <source>
        <dbReference type="SAM" id="MobiDB-lite"/>
    </source>
</evidence>
<dbReference type="AlphaFoldDB" id="A0ABD3QSH4"/>
<feature type="region of interest" description="Disordered" evidence="1">
    <location>
        <begin position="261"/>
        <end position="280"/>
    </location>
</feature>
<feature type="transmembrane region" description="Helical" evidence="2">
    <location>
        <begin position="582"/>
        <end position="607"/>
    </location>
</feature>
<reference evidence="4 5" key="1">
    <citation type="journal article" date="2020" name="G3 (Bethesda)">
        <title>Improved Reference Genome for Cyclotella cryptica CCMP332, a Model for Cell Wall Morphogenesis, Salinity Adaptation, and Lipid Production in Diatoms (Bacillariophyta).</title>
        <authorList>
            <person name="Roberts W.R."/>
            <person name="Downey K.M."/>
            <person name="Ruck E.C."/>
            <person name="Traller J.C."/>
            <person name="Alverson A.J."/>
        </authorList>
    </citation>
    <scope>NUCLEOTIDE SEQUENCE [LARGE SCALE GENOMIC DNA]</scope>
    <source>
        <strain evidence="4 5">CCMP332</strain>
    </source>
</reference>
<feature type="domain" description="PH" evidence="3">
    <location>
        <begin position="123"/>
        <end position="258"/>
    </location>
</feature>
<proteinExistence type="predicted"/>
<evidence type="ECO:0000313" key="4">
    <source>
        <dbReference type="EMBL" id="KAL3802831.1"/>
    </source>
</evidence>
<evidence type="ECO:0000256" key="2">
    <source>
        <dbReference type="SAM" id="Phobius"/>
    </source>
</evidence>
<protein>
    <recommendedName>
        <fullName evidence="3">PH domain-containing protein</fullName>
    </recommendedName>
</protein>
<feature type="region of interest" description="Disordered" evidence="1">
    <location>
        <begin position="1"/>
        <end position="42"/>
    </location>
</feature>
<keyword evidence="2" id="KW-0812">Transmembrane</keyword>
<gene>
    <name evidence="4" type="ORF">HJC23_007608</name>
</gene>
<keyword evidence="5" id="KW-1185">Reference proteome</keyword>
<feature type="compositionally biased region" description="Polar residues" evidence="1">
    <location>
        <begin position="1"/>
        <end position="16"/>
    </location>
</feature>
<dbReference type="SMART" id="SM00233">
    <property type="entry name" value="PH"/>
    <property type="match status" value="1"/>
</dbReference>
<feature type="region of interest" description="Disordered" evidence="1">
    <location>
        <begin position="398"/>
        <end position="434"/>
    </location>
</feature>
<feature type="compositionally biased region" description="Acidic residues" evidence="1">
    <location>
        <begin position="261"/>
        <end position="274"/>
    </location>
</feature>
<evidence type="ECO:0000259" key="3">
    <source>
        <dbReference type="SMART" id="SM00233"/>
    </source>
</evidence>
<dbReference type="Proteomes" id="UP001516023">
    <property type="component" value="Unassembled WGS sequence"/>
</dbReference>
<keyword evidence="2" id="KW-0472">Membrane</keyword>
<dbReference type="SUPFAM" id="SSF50729">
    <property type="entry name" value="PH domain-like"/>
    <property type="match status" value="1"/>
</dbReference>
<dbReference type="EMBL" id="JABMIG020000017">
    <property type="protein sequence ID" value="KAL3802831.1"/>
    <property type="molecule type" value="Genomic_DNA"/>
</dbReference>
<dbReference type="InterPro" id="IPR001849">
    <property type="entry name" value="PH_domain"/>
</dbReference>
<sequence length="647" mass="72520">MRKSRASATHTSNGRSHVSLAALHVEEDYGSKDGDERKDPDYWRVKLPSDELDELMWGGQGVPAPASSTTPKFQKSWAKRDLPCDDGETMDERAHEGAEVPNNDNISAAIDSATSVVDPPDEVILEDIVWKQRSGFGKYYLGILNHEWEQRRVALFSSGKLRYYALLSPSPEAMKADPTHVANPENSPWAFNAEPRGEMNLNSRVKLKARRRSDNPGPTPFEIDIIHRDTNCMWRFCFISQSVQAEWMSYLKEKTRVDGGEEVISDDSDDDDIGDPSIGLDNHGLRPGDHIIRWEMLPIIYPIQIHGIVLEVGKNCIIIADFGLTSYAGHGGSEELDTWEDKDNDSQDFIMQTWEKIKPKEKKRLNILAITDPKEIRKWSRISYGDRVEENNKEKKGFFSSLLGGKSPKTKKKRNTTSKQDSIDEENQSHANSVENLSITASKSQDPDTNHDVNIDGCQGVDRIDGEPEWFHSGCRTRARTRSSDAPIVFNDGQSVFSVDRPTEKISKLPKSDSAKLVLARTHFILENEDLLPPYHIFYSNSECLAVWCKTGRWSTLQAAVYLCSSAVGFGKSATMLTVSVAAAHMILLPALAVGGLAVVGAPLLYLKMSQAKWDQATMRITEEFWSRAGPEVFVEAIEYWGGLRNE</sequence>